<dbReference type="OrthoDB" id="6510073at2759"/>
<name>A0A3S4Q5E3_9ACAR</name>
<dbReference type="PROSITE" id="PS50097">
    <property type="entry name" value="BTB"/>
    <property type="match status" value="1"/>
</dbReference>
<dbReference type="PANTHER" id="PTHR46306">
    <property type="entry name" value="BTB/POZ DOMAIN-CONTAINING PROTEIN 9"/>
    <property type="match status" value="1"/>
</dbReference>
<dbReference type="STRING" id="1965070.A0A3S4Q5E3"/>
<dbReference type="InterPro" id="IPR011333">
    <property type="entry name" value="SKP1/BTB/POZ_sf"/>
</dbReference>
<dbReference type="Gene3D" id="3.30.710.10">
    <property type="entry name" value="Potassium Channel Kv1.1, Chain A"/>
    <property type="match status" value="1"/>
</dbReference>
<dbReference type="SUPFAM" id="SSF54695">
    <property type="entry name" value="POZ domain"/>
    <property type="match status" value="1"/>
</dbReference>
<dbReference type="GO" id="GO:0048512">
    <property type="term" value="P:circadian behavior"/>
    <property type="evidence" value="ECO:0007669"/>
    <property type="project" value="TreeGrafter"/>
</dbReference>
<dbReference type="InterPro" id="IPR052407">
    <property type="entry name" value="BTB_POZ_domain_cont_9"/>
</dbReference>
<dbReference type="Pfam" id="PF00651">
    <property type="entry name" value="BTB"/>
    <property type="match status" value="1"/>
</dbReference>
<evidence type="ECO:0000259" key="1">
    <source>
        <dbReference type="PROSITE" id="PS50097"/>
    </source>
</evidence>
<reference evidence="2 3" key="1">
    <citation type="journal article" date="2018" name="Gigascience">
        <title>Genomes of trombidid mites reveal novel predicted allergens and laterally-transferred genes associated with secondary metabolism.</title>
        <authorList>
            <person name="Dong X."/>
            <person name="Chaisiri K."/>
            <person name="Xia D."/>
            <person name="Armstrong S.D."/>
            <person name="Fang Y."/>
            <person name="Donnelly M.J."/>
            <person name="Kadowaki T."/>
            <person name="McGarry J.W."/>
            <person name="Darby A.C."/>
            <person name="Makepeace B.L."/>
        </authorList>
    </citation>
    <scope>NUCLEOTIDE SEQUENCE [LARGE SCALE GENOMIC DNA]</scope>
    <source>
        <strain evidence="2">UoL-WK</strain>
    </source>
</reference>
<dbReference type="EMBL" id="NCKU01017498">
    <property type="protein sequence ID" value="RWR98975.1"/>
    <property type="molecule type" value="Genomic_DNA"/>
</dbReference>
<dbReference type="InterPro" id="IPR000210">
    <property type="entry name" value="BTB/POZ_dom"/>
</dbReference>
<feature type="non-terminal residue" evidence="2">
    <location>
        <position position="1"/>
    </location>
</feature>
<organism evidence="2 3">
    <name type="scientific">Dinothrombium tinctorium</name>
    <dbReference type="NCBI Taxonomy" id="1965070"/>
    <lineage>
        <taxon>Eukaryota</taxon>
        <taxon>Metazoa</taxon>
        <taxon>Ecdysozoa</taxon>
        <taxon>Arthropoda</taxon>
        <taxon>Chelicerata</taxon>
        <taxon>Arachnida</taxon>
        <taxon>Acari</taxon>
        <taxon>Acariformes</taxon>
        <taxon>Trombidiformes</taxon>
        <taxon>Prostigmata</taxon>
        <taxon>Anystina</taxon>
        <taxon>Parasitengona</taxon>
        <taxon>Trombidioidea</taxon>
        <taxon>Trombidiidae</taxon>
        <taxon>Dinothrombium</taxon>
    </lineage>
</organism>
<dbReference type="GO" id="GO:0005737">
    <property type="term" value="C:cytoplasm"/>
    <property type="evidence" value="ECO:0007669"/>
    <property type="project" value="TreeGrafter"/>
</dbReference>
<comment type="caution">
    <text evidence="2">The sequence shown here is derived from an EMBL/GenBank/DDBJ whole genome shotgun (WGS) entry which is preliminary data.</text>
</comment>
<feature type="domain" description="BTB" evidence="1">
    <location>
        <begin position="51"/>
        <end position="118"/>
    </location>
</feature>
<dbReference type="GO" id="GO:0008344">
    <property type="term" value="P:adult locomotory behavior"/>
    <property type="evidence" value="ECO:0007669"/>
    <property type="project" value="TreeGrafter"/>
</dbReference>
<dbReference type="GO" id="GO:0050804">
    <property type="term" value="P:modulation of chemical synaptic transmission"/>
    <property type="evidence" value="ECO:0007669"/>
    <property type="project" value="TreeGrafter"/>
</dbReference>
<keyword evidence="3" id="KW-1185">Reference proteome</keyword>
<dbReference type="AlphaFoldDB" id="A0A3S4Q5E3"/>
<evidence type="ECO:0000313" key="3">
    <source>
        <dbReference type="Proteomes" id="UP000285301"/>
    </source>
</evidence>
<feature type="non-terminal residue" evidence="2">
    <location>
        <position position="162"/>
    </location>
</feature>
<protein>
    <recommendedName>
        <fullName evidence="1">BTB domain-containing protein</fullName>
    </recommendedName>
</protein>
<dbReference type="Proteomes" id="UP000285301">
    <property type="component" value="Unassembled WGS sequence"/>
</dbReference>
<sequence>CRRFIARNPGLRVEIQNTISTSHLESFEDVFKSLNYITNLSNKLFRRDKFVDIIFIVENEKIAAHRSILAASSLFFRGILFGHISESKMSEIVLNETPKRAFKAIIHFIYNGSLDTKQMNAEDVLALISLSHEYHLIDLTDLVIFELQAEDIIYKNVGKVFA</sequence>
<dbReference type="SMART" id="SM00225">
    <property type="entry name" value="BTB"/>
    <property type="match status" value="1"/>
</dbReference>
<dbReference type="PANTHER" id="PTHR46306:SF1">
    <property type="entry name" value="BTB_POZ DOMAIN-CONTAINING PROTEIN 9"/>
    <property type="match status" value="1"/>
</dbReference>
<gene>
    <name evidence="2" type="ORF">B4U79_00414</name>
</gene>
<accession>A0A3S4Q5E3</accession>
<proteinExistence type="predicted"/>
<evidence type="ECO:0000313" key="2">
    <source>
        <dbReference type="EMBL" id="RWR98975.1"/>
    </source>
</evidence>